<comment type="caution">
    <text evidence="1">The sequence shown here is derived from an EMBL/GenBank/DDBJ whole genome shotgun (WGS) entry which is preliminary data.</text>
</comment>
<reference evidence="1 2" key="1">
    <citation type="submission" date="2017-11" db="EMBL/GenBank/DDBJ databases">
        <authorList>
            <person name="Han C.G."/>
        </authorList>
    </citation>
    <scope>NUCLEOTIDE SEQUENCE [LARGE SCALE GENOMIC DNA]</scope>
    <source>
        <strain evidence="1 2">ANC 5347</strain>
    </source>
</reference>
<evidence type="ECO:0000313" key="2">
    <source>
        <dbReference type="Proteomes" id="UP000242351"/>
    </source>
</evidence>
<dbReference type="AlphaFoldDB" id="A0A2H9ULB2"/>
<gene>
    <name evidence="1" type="ORF">CU320_08730</name>
</gene>
<protein>
    <submittedName>
        <fullName evidence="1">Uncharacterized protein</fullName>
    </submittedName>
</protein>
<accession>A0A2H9ULB2</accession>
<dbReference type="Proteomes" id="UP000242351">
    <property type="component" value="Unassembled WGS sequence"/>
</dbReference>
<organism evidence="1 2">
    <name type="scientific">Acinetobacter pseudolwoffii</name>
    <dbReference type="NCBI Taxonomy" id="2053287"/>
    <lineage>
        <taxon>Bacteria</taxon>
        <taxon>Pseudomonadati</taxon>
        <taxon>Pseudomonadota</taxon>
        <taxon>Gammaproteobacteria</taxon>
        <taxon>Moraxellales</taxon>
        <taxon>Moraxellaceae</taxon>
        <taxon>Acinetobacter</taxon>
    </lineage>
</organism>
<sequence length="63" mass="7451">MFIEQHQDDGFMTKLSLFPRANKHDAETEKFKGKSGKKSYFPQNTLDINLKIRLMLKLNHVDR</sequence>
<proteinExistence type="predicted"/>
<dbReference type="EMBL" id="PGOZ01000009">
    <property type="protein sequence ID" value="PJI32506.1"/>
    <property type="molecule type" value="Genomic_DNA"/>
</dbReference>
<evidence type="ECO:0000313" key="1">
    <source>
        <dbReference type="EMBL" id="PJI32506.1"/>
    </source>
</evidence>
<name>A0A2H9ULB2_9GAMM</name>
<reference evidence="1 2" key="2">
    <citation type="submission" date="2017-12" db="EMBL/GenBank/DDBJ databases">
        <title>Revising the taxonomy of the Acinetobacter lwoffii group: the description of Acinetobacter pseudolwoffii sp. nov. and emended description of Acinetobacter lwoffii.</title>
        <authorList>
            <person name="Nemec A."/>
        </authorList>
    </citation>
    <scope>NUCLEOTIDE SEQUENCE [LARGE SCALE GENOMIC DNA]</scope>
    <source>
        <strain evidence="1 2">ANC 5347</strain>
    </source>
</reference>